<dbReference type="Gene3D" id="3.60.15.10">
    <property type="entry name" value="Ribonuclease Z/Hydroxyacylglutathione hydrolase-like"/>
    <property type="match status" value="1"/>
</dbReference>
<dbReference type="PANTHER" id="PTHR46018">
    <property type="entry name" value="ZINC PHOSPHODIESTERASE ELAC PROTEIN 1"/>
    <property type="match status" value="1"/>
</dbReference>
<keyword evidence="1" id="KW-0378">Hydrolase</keyword>
<dbReference type="EMBL" id="JACHHY010000024">
    <property type="protein sequence ID" value="MBB5020079.1"/>
    <property type="molecule type" value="Genomic_DNA"/>
</dbReference>
<dbReference type="EC" id="3.1.26.11" evidence="1"/>
<sequence length="334" mass="38336">MSIRFQILGRPETDNALLVQVDGGQGTDRLLFDCGDRCMDELSYGEIQAIDHLFFSHFHMDHVSGFDNFFRCVFNRTNKPNRIWGPPGAAAILQHRFQGFLWNWVDHMSSQWRVTEIHPDLLRHWRYETSEAYATAHAEPATAYDVACWDGGHYVVEAMAMDHRVPSMAYVVREKPRYNVDPANMAALGLTPGSWLKAVKEGMQQGELEINGQRHDLAVLRQQLLTAVPGESIAYLTDFLLDEQAIARLVPFLSDVRWMVCESQYRHVDAELAHRNFHMTTTWTAKLAAAAQVDELVLFHISNRYPKTEWPAMLAEARAIFPRTRFPEHWDIPG</sequence>
<evidence type="ECO:0000313" key="2">
    <source>
        <dbReference type="Proteomes" id="UP000575898"/>
    </source>
</evidence>
<dbReference type="PANTHER" id="PTHR46018:SF2">
    <property type="entry name" value="ZINC PHOSPHODIESTERASE ELAC PROTEIN 1"/>
    <property type="match status" value="1"/>
</dbReference>
<comment type="caution">
    <text evidence="1">The sequence shown here is derived from an EMBL/GenBank/DDBJ whole genome shotgun (WGS) entry which is preliminary data.</text>
</comment>
<evidence type="ECO:0000313" key="1">
    <source>
        <dbReference type="EMBL" id="MBB5020079.1"/>
    </source>
</evidence>
<dbReference type="Pfam" id="PF23023">
    <property type="entry name" value="Anti-Pycsar_Apyc1"/>
    <property type="match status" value="1"/>
</dbReference>
<dbReference type="InterPro" id="IPR036866">
    <property type="entry name" value="RibonucZ/Hydroxyglut_hydro"/>
</dbReference>
<keyword evidence="2" id="KW-1185">Reference proteome</keyword>
<dbReference type="RefSeq" id="WP_184041485.1">
    <property type="nucleotide sequence ID" value="NZ_JACHHY010000024.1"/>
</dbReference>
<name>A0A840MSM0_9PROT</name>
<proteinExistence type="predicted"/>
<dbReference type="Proteomes" id="UP000575898">
    <property type="component" value="Unassembled WGS sequence"/>
</dbReference>
<dbReference type="GO" id="GO:0042781">
    <property type="term" value="F:3'-tRNA processing endoribonuclease activity"/>
    <property type="evidence" value="ECO:0007669"/>
    <property type="project" value="UniProtKB-EC"/>
</dbReference>
<protein>
    <submittedName>
        <fullName evidence="1">Ribonuclease Z</fullName>
        <ecNumber evidence="1">3.1.26.11</ecNumber>
    </submittedName>
</protein>
<dbReference type="SUPFAM" id="SSF56281">
    <property type="entry name" value="Metallo-hydrolase/oxidoreductase"/>
    <property type="match status" value="1"/>
</dbReference>
<reference evidence="1 2" key="1">
    <citation type="submission" date="2020-08" db="EMBL/GenBank/DDBJ databases">
        <title>Genomic Encyclopedia of Type Strains, Phase IV (KMG-IV): sequencing the most valuable type-strain genomes for metagenomic binning, comparative biology and taxonomic classification.</title>
        <authorList>
            <person name="Goeker M."/>
        </authorList>
    </citation>
    <scope>NUCLEOTIDE SEQUENCE [LARGE SCALE GENOMIC DNA]</scope>
    <source>
        <strain evidence="1 2">DSM 27165</strain>
    </source>
</reference>
<dbReference type="AlphaFoldDB" id="A0A840MSM0"/>
<organism evidence="1 2">
    <name type="scientific">Chitinivorax tropicus</name>
    <dbReference type="NCBI Taxonomy" id="714531"/>
    <lineage>
        <taxon>Bacteria</taxon>
        <taxon>Pseudomonadati</taxon>
        <taxon>Pseudomonadota</taxon>
        <taxon>Betaproteobacteria</taxon>
        <taxon>Chitinivorax</taxon>
    </lineage>
</organism>
<accession>A0A840MSM0</accession>
<gene>
    <name evidence="1" type="ORF">HNQ59_003392</name>
</gene>